<dbReference type="InterPro" id="IPR000182">
    <property type="entry name" value="GNAT_dom"/>
</dbReference>
<evidence type="ECO:0000256" key="2">
    <source>
        <dbReference type="ARBA" id="ARBA00023315"/>
    </source>
</evidence>
<evidence type="ECO:0000256" key="1">
    <source>
        <dbReference type="ARBA" id="ARBA00022679"/>
    </source>
</evidence>
<dbReference type="Gene3D" id="3.40.630.30">
    <property type="match status" value="1"/>
</dbReference>
<accession>C0QB29</accession>
<dbReference type="InterPro" id="IPR016181">
    <property type="entry name" value="Acyl_CoA_acyltransferase"/>
</dbReference>
<dbReference type="EMBL" id="CP001087">
    <property type="protein sequence ID" value="ACN14828.1"/>
    <property type="molecule type" value="Genomic_DNA"/>
</dbReference>
<dbReference type="EC" id="2.3.1.-" evidence="4"/>
<keyword evidence="2 4" id="KW-0012">Acyltransferase</keyword>
<dbReference type="InterPro" id="IPR050832">
    <property type="entry name" value="Bact_Acetyltransf"/>
</dbReference>
<dbReference type="Pfam" id="PF00583">
    <property type="entry name" value="Acetyltransf_1"/>
    <property type="match status" value="1"/>
</dbReference>
<dbReference type="eggNOG" id="COG0456">
    <property type="taxonomic scope" value="Bacteria"/>
</dbReference>
<dbReference type="PANTHER" id="PTHR43877">
    <property type="entry name" value="AMINOALKYLPHOSPHONATE N-ACETYLTRANSFERASE-RELATED-RELATED"/>
    <property type="match status" value="1"/>
</dbReference>
<dbReference type="PANTHER" id="PTHR43877:SF2">
    <property type="entry name" value="AMINOALKYLPHOSPHONATE N-ACETYLTRANSFERASE-RELATED"/>
    <property type="match status" value="1"/>
</dbReference>
<proteinExistence type="predicted"/>
<evidence type="ECO:0000313" key="4">
    <source>
        <dbReference type="EMBL" id="ACN14828.1"/>
    </source>
</evidence>
<dbReference type="STRING" id="177437.HRM2_17220"/>
<sequence>MNVEIRPYQTGDALPVIQLWTDCGLVVPQNTPHDDICRKLKVQPEMFLVGCFEGQIVATVMAGYDGHRGWINYLAVDPVHQGSGMGRRIMEKAETLLQQSGCPKINLQVRNTNVKVIEFYQKIGYKQDNVISLGKRLILDE</sequence>
<protein>
    <submittedName>
        <fullName evidence="4">Acetyltransferase</fullName>
        <ecNumber evidence="4">2.3.1.-</ecNumber>
    </submittedName>
</protein>
<reference evidence="4 5" key="1">
    <citation type="journal article" date="2009" name="Environ. Microbiol.">
        <title>Genome sequence of Desulfobacterium autotrophicum HRM2, a marine sulfate reducer oxidizing organic carbon completely to carbon dioxide.</title>
        <authorList>
            <person name="Strittmatter A.W."/>
            <person name="Liesegang H."/>
            <person name="Rabus R."/>
            <person name="Decker I."/>
            <person name="Amann J."/>
            <person name="Andres S."/>
            <person name="Henne A."/>
            <person name="Fricke W.F."/>
            <person name="Martinez-Arias R."/>
            <person name="Bartels D."/>
            <person name="Goesmann A."/>
            <person name="Krause L."/>
            <person name="Puehler A."/>
            <person name="Klenk H.P."/>
            <person name="Richter M."/>
            <person name="Schuler M."/>
            <person name="Gloeckner F.O."/>
            <person name="Meyerdierks A."/>
            <person name="Gottschalk G."/>
            <person name="Amann R."/>
        </authorList>
    </citation>
    <scope>NUCLEOTIDE SEQUENCE [LARGE SCALE GENOMIC DNA]</scope>
    <source>
        <strain evidence="5">ATCC 43914 / DSM 3382 / HRM2</strain>
    </source>
</reference>
<keyword evidence="5" id="KW-1185">Reference proteome</keyword>
<dbReference type="NCBIfam" id="NF002959">
    <property type="entry name" value="PRK03624.1"/>
    <property type="match status" value="1"/>
</dbReference>
<dbReference type="RefSeq" id="WP_015903615.1">
    <property type="nucleotide sequence ID" value="NC_012108.1"/>
</dbReference>
<organism evidence="4 5">
    <name type="scientific">Desulforapulum autotrophicum (strain ATCC 43914 / DSM 3382 / VKM B-1955 / HRM2)</name>
    <name type="common">Desulfobacterium autotrophicum</name>
    <dbReference type="NCBI Taxonomy" id="177437"/>
    <lineage>
        <taxon>Bacteria</taxon>
        <taxon>Pseudomonadati</taxon>
        <taxon>Thermodesulfobacteriota</taxon>
        <taxon>Desulfobacteria</taxon>
        <taxon>Desulfobacterales</taxon>
        <taxon>Desulfobacteraceae</taxon>
        <taxon>Desulforapulum</taxon>
    </lineage>
</organism>
<feature type="domain" description="N-acetyltransferase" evidence="3">
    <location>
        <begin position="3"/>
        <end position="141"/>
    </location>
</feature>
<dbReference type="CDD" id="cd04301">
    <property type="entry name" value="NAT_SF"/>
    <property type="match status" value="1"/>
</dbReference>
<dbReference type="GO" id="GO:0016747">
    <property type="term" value="F:acyltransferase activity, transferring groups other than amino-acyl groups"/>
    <property type="evidence" value="ECO:0007669"/>
    <property type="project" value="InterPro"/>
</dbReference>
<dbReference type="HOGENOM" id="CLU_013985_34_1_7"/>
<keyword evidence="1 4" id="KW-0808">Transferase</keyword>
<gene>
    <name evidence="4" type="ordered locus">HRM2_17220</name>
</gene>
<dbReference type="AlphaFoldDB" id="C0QB29"/>
<evidence type="ECO:0000259" key="3">
    <source>
        <dbReference type="PROSITE" id="PS51186"/>
    </source>
</evidence>
<dbReference type="PROSITE" id="PS51186">
    <property type="entry name" value="GNAT"/>
    <property type="match status" value="1"/>
</dbReference>
<dbReference type="SUPFAM" id="SSF55729">
    <property type="entry name" value="Acyl-CoA N-acyltransferases (Nat)"/>
    <property type="match status" value="1"/>
</dbReference>
<name>C0QB29_DESAH</name>
<dbReference type="KEGG" id="dat:HRM2_17220"/>
<dbReference type="OrthoDB" id="1821130at2"/>
<dbReference type="Proteomes" id="UP000000442">
    <property type="component" value="Chromosome"/>
</dbReference>
<evidence type="ECO:0000313" key="5">
    <source>
        <dbReference type="Proteomes" id="UP000000442"/>
    </source>
</evidence>